<evidence type="ECO:0000256" key="4">
    <source>
        <dbReference type="ARBA" id="ARBA00023136"/>
    </source>
</evidence>
<reference evidence="9 10" key="1">
    <citation type="journal article" date="2023" name="G3 (Bethesda)">
        <title>A chromosome-level genome assembly of Zasmidium syzygii isolated from banana leaves.</title>
        <authorList>
            <person name="van Westerhoven A.C."/>
            <person name="Mehrabi R."/>
            <person name="Talebi R."/>
            <person name="Steentjes M.B.F."/>
            <person name="Corcolon B."/>
            <person name="Chong P.A."/>
            <person name="Kema G.H.J."/>
            <person name="Seidl M.F."/>
        </authorList>
    </citation>
    <scope>NUCLEOTIDE SEQUENCE [LARGE SCALE GENOMIC DNA]</scope>
    <source>
        <strain evidence="9 10">P124</strain>
    </source>
</reference>
<evidence type="ECO:0000256" key="1">
    <source>
        <dbReference type="ARBA" id="ARBA00004141"/>
    </source>
</evidence>
<keyword evidence="2 7" id="KW-0812">Transmembrane</keyword>
<feature type="transmembrane region" description="Helical" evidence="7">
    <location>
        <begin position="311"/>
        <end position="331"/>
    </location>
</feature>
<dbReference type="Proteomes" id="UP001305779">
    <property type="component" value="Unassembled WGS sequence"/>
</dbReference>
<feature type="compositionally biased region" description="Basic and acidic residues" evidence="6">
    <location>
        <begin position="476"/>
        <end position="493"/>
    </location>
</feature>
<name>A0ABR0ERF0_ZASCE</name>
<dbReference type="EMBL" id="JAXOVC010000003">
    <property type="protein sequence ID" value="KAK4503778.1"/>
    <property type="molecule type" value="Genomic_DNA"/>
</dbReference>
<comment type="caution">
    <text evidence="9">The sequence shown here is derived from an EMBL/GenBank/DDBJ whole genome shotgun (WGS) entry which is preliminary data.</text>
</comment>
<comment type="subcellular location">
    <subcellularLocation>
        <location evidence="1">Membrane</location>
        <topology evidence="1">Multi-pass membrane protein</topology>
    </subcellularLocation>
</comment>
<feature type="domain" description="Rhodopsin" evidence="8">
    <location>
        <begin position="177"/>
        <end position="408"/>
    </location>
</feature>
<evidence type="ECO:0000256" key="7">
    <source>
        <dbReference type="SAM" id="Phobius"/>
    </source>
</evidence>
<dbReference type="Pfam" id="PF20684">
    <property type="entry name" value="Fung_rhodopsin"/>
    <property type="match status" value="1"/>
</dbReference>
<comment type="similarity">
    <text evidence="5">Belongs to the SAT4 family.</text>
</comment>
<evidence type="ECO:0000256" key="6">
    <source>
        <dbReference type="SAM" id="MobiDB-lite"/>
    </source>
</evidence>
<dbReference type="InterPro" id="IPR049326">
    <property type="entry name" value="Rhodopsin_dom_fungi"/>
</dbReference>
<gene>
    <name evidence="9" type="ORF">PRZ48_004693</name>
</gene>
<evidence type="ECO:0000256" key="3">
    <source>
        <dbReference type="ARBA" id="ARBA00022989"/>
    </source>
</evidence>
<protein>
    <recommendedName>
        <fullName evidence="8">Rhodopsin domain-containing protein</fullName>
    </recommendedName>
</protein>
<evidence type="ECO:0000256" key="5">
    <source>
        <dbReference type="ARBA" id="ARBA00038359"/>
    </source>
</evidence>
<feature type="transmembrane region" description="Helical" evidence="7">
    <location>
        <begin position="143"/>
        <end position="164"/>
    </location>
</feature>
<evidence type="ECO:0000313" key="9">
    <source>
        <dbReference type="EMBL" id="KAK4503778.1"/>
    </source>
</evidence>
<sequence length="510" mass="56081">MSMTKELVLTGFLKSSHGNSHLPLTYTKPISFYYAASQHDSVGDDGSRTTPLPKALAVSLVCGKMPDDAPGSLDTPKPDQALFHDPGSRDGIRLLQGLFTGLNAATSQDQLTQALQLLAQMPESAKNLTETLCQRPVRDAPTISVASIVGGICFLIAFVMRMLSKIRFPCDRGSRIDTDLWWDDFTITVAFVLIIPITILSNVLTKLGIGKDVWTIPFDNITQALKVFYFDEILYLLALPTIKIAILCTYLRIFPSRGFRILVFVAIGVNVAYAIVFFFITVFQCSPVSLAWTHWDEAHPGTCNNVNAQSWASAITNIALDLVVVGLPMPLLWNMNLNTRKKILVMLMFGVGFFVTIVSILRLRLLVVFGDSKNLTYDYKQVGYWTIIEVDTALCCACMPGIRNLIRRAFPKLMGTSMGNSNRAATPGLSGLSGHTAVGGSGIDKNGTGVYVRPRHSDDGHFIPLQNISTEGLSTTDRESTHDVTEKHQRDISRTTYSPDQGVWRPVSPA</sequence>
<feature type="transmembrane region" description="Helical" evidence="7">
    <location>
        <begin position="261"/>
        <end position="283"/>
    </location>
</feature>
<proteinExistence type="inferred from homology"/>
<feature type="transmembrane region" description="Helical" evidence="7">
    <location>
        <begin position="382"/>
        <end position="402"/>
    </location>
</feature>
<evidence type="ECO:0000313" key="10">
    <source>
        <dbReference type="Proteomes" id="UP001305779"/>
    </source>
</evidence>
<feature type="transmembrane region" description="Helical" evidence="7">
    <location>
        <begin position="343"/>
        <end position="362"/>
    </location>
</feature>
<dbReference type="PANTHER" id="PTHR33048:SF160">
    <property type="entry name" value="SAT4 FAMILY MEMBRANE PROTEIN"/>
    <property type="match status" value="1"/>
</dbReference>
<dbReference type="InterPro" id="IPR052337">
    <property type="entry name" value="SAT4-like"/>
</dbReference>
<feature type="transmembrane region" description="Helical" evidence="7">
    <location>
        <begin position="185"/>
        <end position="204"/>
    </location>
</feature>
<accession>A0ABR0ERF0</accession>
<evidence type="ECO:0000259" key="8">
    <source>
        <dbReference type="Pfam" id="PF20684"/>
    </source>
</evidence>
<feature type="region of interest" description="Disordered" evidence="6">
    <location>
        <begin position="472"/>
        <end position="510"/>
    </location>
</feature>
<organism evidence="9 10">
    <name type="scientific">Zasmidium cellare</name>
    <name type="common">Wine cellar mold</name>
    <name type="synonym">Racodium cellare</name>
    <dbReference type="NCBI Taxonomy" id="395010"/>
    <lineage>
        <taxon>Eukaryota</taxon>
        <taxon>Fungi</taxon>
        <taxon>Dikarya</taxon>
        <taxon>Ascomycota</taxon>
        <taxon>Pezizomycotina</taxon>
        <taxon>Dothideomycetes</taxon>
        <taxon>Dothideomycetidae</taxon>
        <taxon>Mycosphaerellales</taxon>
        <taxon>Mycosphaerellaceae</taxon>
        <taxon>Zasmidium</taxon>
    </lineage>
</organism>
<keyword evidence="3 7" id="KW-1133">Transmembrane helix</keyword>
<evidence type="ECO:0000256" key="2">
    <source>
        <dbReference type="ARBA" id="ARBA00022692"/>
    </source>
</evidence>
<keyword evidence="4 7" id="KW-0472">Membrane</keyword>
<feature type="transmembrane region" description="Helical" evidence="7">
    <location>
        <begin position="233"/>
        <end position="254"/>
    </location>
</feature>
<dbReference type="PANTHER" id="PTHR33048">
    <property type="entry name" value="PTH11-LIKE INTEGRAL MEMBRANE PROTEIN (AFU_ORTHOLOGUE AFUA_5G11245)"/>
    <property type="match status" value="1"/>
</dbReference>
<keyword evidence="10" id="KW-1185">Reference proteome</keyword>